<gene>
    <name evidence="1" type="ORF">MEUPH1_LOCUS27516</name>
</gene>
<dbReference type="AlphaFoldDB" id="A0AAV0XZ31"/>
<reference evidence="1 2" key="1">
    <citation type="submission" date="2023-01" db="EMBL/GenBank/DDBJ databases">
        <authorList>
            <person name="Whitehead M."/>
        </authorList>
    </citation>
    <scope>NUCLEOTIDE SEQUENCE [LARGE SCALE GENOMIC DNA]</scope>
</reference>
<proteinExistence type="predicted"/>
<name>A0AAV0XZ31_9HEMI</name>
<keyword evidence="2" id="KW-1185">Reference proteome</keyword>
<protein>
    <submittedName>
        <fullName evidence="1">Uncharacterized protein</fullName>
    </submittedName>
</protein>
<evidence type="ECO:0000313" key="1">
    <source>
        <dbReference type="EMBL" id="CAI6373815.1"/>
    </source>
</evidence>
<evidence type="ECO:0000313" key="2">
    <source>
        <dbReference type="Proteomes" id="UP001160148"/>
    </source>
</evidence>
<dbReference type="Proteomes" id="UP001160148">
    <property type="component" value="Unassembled WGS sequence"/>
</dbReference>
<organism evidence="1 2">
    <name type="scientific">Macrosiphum euphorbiae</name>
    <name type="common">potato aphid</name>
    <dbReference type="NCBI Taxonomy" id="13131"/>
    <lineage>
        <taxon>Eukaryota</taxon>
        <taxon>Metazoa</taxon>
        <taxon>Ecdysozoa</taxon>
        <taxon>Arthropoda</taxon>
        <taxon>Hexapoda</taxon>
        <taxon>Insecta</taxon>
        <taxon>Pterygota</taxon>
        <taxon>Neoptera</taxon>
        <taxon>Paraneoptera</taxon>
        <taxon>Hemiptera</taxon>
        <taxon>Sternorrhyncha</taxon>
        <taxon>Aphidomorpha</taxon>
        <taxon>Aphidoidea</taxon>
        <taxon>Aphididae</taxon>
        <taxon>Macrosiphini</taxon>
        <taxon>Macrosiphum</taxon>
    </lineage>
</organism>
<accession>A0AAV0XZ31</accession>
<sequence>MLVEPNFAVKITKACCVLHNFVRRRDGFNFEGSLNGGMDSITERRGVGNAQTNAKDVREYFVKYINHPNNALSWQNKIIGK</sequence>
<dbReference type="EMBL" id="CARXXK010001128">
    <property type="protein sequence ID" value="CAI6373815.1"/>
    <property type="molecule type" value="Genomic_DNA"/>
</dbReference>
<comment type="caution">
    <text evidence="1">The sequence shown here is derived from an EMBL/GenBank/DDBJ whole genome shotgun (WGS) entry which is preliminary data.</text>
</comment>